<evidence type="ECO:0000313" key="8">
    <source>
        <dbReference type="RefSeq" id="XP_049318560.1"/>
    </source>
</evidence>
<name>A0ABM3KAQ8_BACDO</name>
<dbReference type="Proteomes" id="UP001652620">
    <property type="component" value="Chromosome 1"/>
</dbReference>
<gene>
    <name evidence="8" type="primary">LOC115065773</name>
</gene>
<proteinExistence type="predicted"/>
<keyword evidence="2" id="KW-0963">Cytoplasm</keyword>
<dbReference type="PANTHER" id="PTHR45870">
    <property type="entry name" value="TUBULIN MONOGLYCYLASE TTLL3"/>
    <property type="match status" value="1"/>
</dbReference>
<dbReference type="PANTHER" id="PTHR45870:SF2">
    <property type="entry name" value="TUBULIN MONOGLYCYLASE TTLL3"/>
    <property type="match status" value="1"/>
</dbReference>
<evidence type="ECO:0000313" key="7">
    <source>
        <dbReference type="Proteomes" id="UP001652620"/>
    </source>
</evidence>
<dbReference type="RefSeq" id="XP_049318560.1">
    <property type="nucleotide sequence ID" value="XM_049462603.1"/>
</dbReference>
<accession>A0ABM3KAQ8</accession>
<organism evidence="7 8">
    <name type="scientific">Bactrocera dorsalis</name>
    <name type="common">Oriental fruit fly</name>
    <name type="synonym">Dacus dorsalis</name>
    <dbReference type="NCBI Taxonomy" id="27457"/>
    <lineage>
        <taxon>Eukaryota</taxon>
        <taxon>Metazoa</taxon>
        <taxon>Ecdysozoa</taxon>
        <taxon>Arthropoda</taxon>
        <taxon>Hexapoda</taxon>
        <taxon>Insecta</taxon>
        <taxon>Pterygota</taxon>
        <taxon>Neoptera</taxon>
        <taxon>Endopterygota</taxon>
        <taxon>Diptera</taxon>
        <taxon>Brachycera</taxon>
        <taxon>Muscomorpha</taxon>
        <taxon>Tephritoidea</taxon>
        <taxon>Tephritidae</taxon>
        <taxon>Bactrocera</taxon>
        <taxon>Bactrocera</taxon>
    </lineage>
</organism>
<keyword evidence="3" id="KW-0436">Ligase</keyword>
<feature type="region of interest" description="Disordered" evidence="6">
    <location>
        <begin position="1050"/>
        <end position="1070"/>
    </location>
</feature>
<keyword evidence="5" id="KW-0067">ATP-binding</keyword>
<evidence type="ECO:0000256" key="3">
    <source>
        <dbReference type="ARBA" id="ARBA00022598"/>
    </source>
</evidence>
<dbReference type="GeneID" id="115065773"/>
<dbReference type="InterPro" id="IPR004344">
    <property type="entry name" value="TTL/TTLL_fam"/>
</dbReference>
<evidence type="ECO:0000256" key="5">
    <source>
        <dbReference type="ARBA" id="ARBA00022840"/>
    </source>
</evidence>
<evidence type="ECO:0000256" key="2">
    <source>
        <dbReference type="ARBA" id="ARBA00022490"/>
    </source>
</evidence>
<dbReference type="PROSITE" id="PS51221">
    <property type="entry name" value="TTL"/>
    <property type="match status" value="1"/>
</dbReference>
<sequence>MHEKSGENANESHKNETANEKQQAPAAEKLGDVSAPLQPTKPAEVKAIESTSVEVTTNRTTTHVETTIVVTTSATTTASLTVTATTTAATTATTTPTATATATLSTATKPLTATITTATGKEIIPSAPPSNYCNRRTWITTDRLNELRRRAQEAVKQNKTFTIRGSFHSVRNALVARGWIEKLDVHRKQIPTGVCQVTYDDLAQGLPKRKPGETRRQYIAKCERNIMSRFLEHMPIDFLWTNRKEKCDYIDQAKNPGMIINKFHRAPFTSKEGLCAQLKDFHWFYEEGMSELYFPRCYNVWSLEELAEFMDNFKLTACIAFIRVVVDRYRRKGIDAVFSTMGTVPYNSIDFAIKRCSDYLDSCQHKDIDLDELSRVWEHEWDVFFHQHQQVVTEEAKIFTEPTRAPEYTVKLGIQLLEHLQNFWPQYTLDGYQNLWIVKPANKCRGRGIQLMDNLKKILVLVNPSIGSKSRYVVQKYIERPLIIHHTKFDIRQWFLITNVQPLVVWMYKESYLRFSSQEYSLSNHHESVHLTNHAIQKKYNNGKRDKRLPIENMWDCYSFQAYLRQIGKQDMWQERIYPGMKKAIVGTMLSSQENMDRRPNTFELFGADFMICENFYPWLIEINSSPDLGATTSVTARMCPQCLEDVIKVAIDRRVDPKADMGNFELIYRQVVPPTPAYMGLNLFVKGKQIVTKPPHHHHHHHYPHQQRERPTLSGHNYRHRATITPAISNVHKAMPTFNATEYVEKYIMEAGNSNRSSISASLVGGITASGAVIHTSPTPMQMVQNARRKYHITPQTPAMICPNLLKTPRTQVGTRRKSFTNLSSKANTMPATAKDHETAVPLMKRHRSCGPRLNTAVVASCTTNEGDKNFKFIIKKCALPTSAEDNNQLPSQIDENRESATGSVSAHANKSKSVDNIVDMLRRFKGQPQSLTLPQAQGSTQVARSGAAVHDLTTGVNEKSIKSLLAKQTKSNTTEASQLAAKMAASAGIRTVGRKLVTWRRSRRHNARLAANANNTKSAGSVYVCKKKPMALVGVAPSAASLTVAERSRSSSAHCQKPASVTNATAKS</sequence>
<keyword evidence="7" id="KW-1185">Reference proteome</keyword>
<dbReference type="SUPFAM" id="SSF56059">
    <property type="entry name" value="Glutathione synthetase ATP-binding domain-like"/>
    <property type="match status" value="1"/>
</dbReference>
<feature type="region of interest" description="Disordered" evidence="6">
    <location>
        <begin position="1"/>
        <end position="37"/>
    </location>
</feature>
<evidence type="ECO:0000256" key="6">
    <source>
        <dbReference type="SAM" id="MobiDB-lite"/>
    </source>
</evidence>
<dbReference type="InterPro" id="IPR051437">
    <property type="entry name" value="TTLL_monoglycylase"/>
</dbReference>
<feature type="compositionally biased region" description="Polar residues" evidence="6">
    <location>
        <begin position="1052"/>
        <end position="1070"/>
    </location>
</feature>
<dbReference type="Pfam" id="PF03133">
    <property type="entry name" value="TTL"/>
    <property type="match status" value="1"/>
</dbReference>
<reference evidence="8" key="2">
    <citation type="submission" date="2025-08" db="UniProtKB">
        <authorList>
            <consortium name="RefSeq"/>
        </authorList>
    </citation>
    <scope>IDENTIFICATION</scope>
    <source>
        <tissue evidence="8">Adult</tissue>
    </source>
</reference>
<protein>
    <submittedName>
        <fullName evidence="8">Tubulin glycylase 3A</fullName>
    </submittedName>
</protein>
<evidence type="ECO:0000256" key="4">
    <source>
        <dbReference type="ARBA" id="ARBA00022741"/>
    </source>
</evidence>
<reference evidence="7" key="1">
    <citation type="submission" date="2025-05" db="UniProtKB">
        <authorList>
            <consortium name="RefSeq"/>
        </authorList>
    </citation>
    <scope>NUCLEOTIDE SEQUENCE [LARGE SCALE GENOMIC DNA]</scope>
</reference>
<keyword evidence="4" id="KW-0547">Nucleotide-binding</keyword>
<feature type="compositionally biased region" description="Basic and acidic residues" evidence="6">
    <location>
        <begin position="1"/>
        <end position="19"/>
    </location>
</feature>
<comment type="subcellular location">
    <subcellularLocation>
        <location evidence="1">Cytoplasm</location>
    </subcellularLocation>
</comment>
<evidence type="ECO:0000256" key="1">
    <source>
        <dbReference type="ARBA" id="ARBA00004496"/>
    </source>
</evidence>
<dbReference type="Gene3D" id="3.30.470.20">
    <property type="entry name" value="ATP-grasp fold, B domain"/>
    <property type="match status" value="1"/>
</dbReference>